<proteinExistence type="predicted"/>
<dbReference type="Gene3D" id="2.40.100.20">
    <property type="match status" value="1"/>
</dbReference>
<reference evidence="4 6" key="2">
    <citation type="submission" date="2016-10" db="EMBL/GenBank/DDBJ databases">
        <authorList>
            <person name="Varghese N."/>
            <person name="Submissions S."/>
        </authorList>
    </citation>
    <scope>NUCLEOTIDE SEQUENCE [LARGE SCALE GENOMIC DNA]</scope>
    <source>
        <strain evidence="4 6">CGMCC 1.3889</strain>
    </source>
</reference>
<accession>A0A0R2JZX7</accession>
<feature type="region of interest" description="Disordered" evidence="1">
    <location>
        <begin position="18"/>
        <end position="40"/>
    </location>
</feature>
<evidence type="ECO:0000313" key="3">
    <source>
        <dbReference type="EMBL" id="KRN82849.1"/>
    </source>
</evidence>
<dbReference type="Proteomes" id="UP000182818">
    <property type="component" value="Unassembled WGS sequence"/>
</dbReference>
<protein>
    <recommendedName>
        <fullName evidence="2">Cyclophilin-like domain-containing protein</fullName>
    </recommendedName>
</protein>
<dbReference type="Proteomes" id="UP000051749">
    <property type="component" value="Unassembled WGS sequence"/>
</dbReference>
<dbReference type="EMBL" id="JQBY01000006">
    <property type="protein sequence ID" value="KRN82849.1"/>
    <property type="molecule type" value="Genomic_DNA"/>
</dbReference>
<evidence type="ECO:0000313" key="5">
    <source>
        <dbReference type="Proteomes" id="UP000051749"/>
    </source>
</evidence>
<keyword evidence="6" id="KW-1185">Reference proteome</keyword>
<name>A0A0R2JZX7_9LACO</name>
<sequence length="169" mass="18583">MLIALIILGAKQFTDANKNTSAKHSSSSAQFTEKSSKNNKADLHQQGKAINITIAGQKLSAHLYKNVTAKDLIQRLPITLSFSNFGSGFDEKIGDLPSKLTTQGMPTGEDPKVGDIGYWSPEPRIVFYWGDVGYYSGIHRIGHFDDVPKATQLIKQQKNTFKATIELAN</sequence>
<dbReference type="SUPFAM" id="SSF50891">
    <property type="entry name" value="Cyclophilin-like"/>
    <property type="match status" value="1"/>
</dbReference>
<evidence type="ECO:0000256" key="1">
    <source>
        <dbReference type="SAM" id="MobiDB-lite"/>
    </source>
</evidence>
<dbReference type="GeneID" id="76043161"/>
<dbReference type="InterPro" id="IPR041183">
    <property type="entry name" value="Cyclophilin-like"/>
</dbReference>
<feature type="compositionally biased region" description="Polar residues" evidence="1">
    <location>
        <begin position="18"/>
        <end position="33"/>
    </location>
</feature>
<dbReference type="PATRIC" id="fig|319653.3.peg.1828"/>
<dbReference type="InterPro" id="IPR029000">
    <property type="entry name" value="Cyclophilin-like_dom_sf"/>
</dbReference>
<evidence type="ECO:0000313" key="6">
    <source>
        <dbReference type="Proteomes" id="UP000182818"/>
    </source>
</evidence>
<evidence type="ECO:0000259" key="2">
    <source>
        <dbReference type="Pfam" id="PF18050"/>
    </source>
</evidence>
<dbReference type="EMBL" id="FOGK01000002">
    <property type="protein sequence ID" value="SER19291.1"/>
    <property type="molecule type" value="Genomic_DNA"/>
</dbReference>
<evidence type="ECO:0000313" key="4">
    <source>
        <dbReference type="EMBL" id="SER19291.1"/>
    </source>
</evidence>
<gene>
    <name evidence="3" type="ORF">IV87_GL001796</name>
    <name evidence="4" type="ORF">SAMN04487973_102198</name>
</gene>
<comment type="caution">
    <text evidence="3">The sequence shown here is derived from an EMBL/GenBank/DDBJ whole genome shotgun (WGS) entry which is preliminary data.</text>
</comment>
<dbReference type="STRING" id="319653.SAMN04487973_102198"/>
<dbReference type="AlphaFoldDB" id="A0A0R2JZX7"/>
<organism evidence="3 5">
    <name type="scientific">Pediococcus ethanolidurans</name>
    <dbReference type="NCBI Taxonomy" id="319653"/>
    <lineage>
        <taxon>Bacteria</taxon>
        <taxon>Bacillati</taxon>
        <taxon>Bacillota</taxon>
        <taxon>Bacilli</taxon>
        <taxon>Lactobacillales</taxon>
        <taxon>Lactobacillaceae</taxon>
        <taxon>Pediococcus</taxon>
    </lineage>
</organism>
<dbReference type="Pfam" id="PF18050">
    <property type="entry name" value="Cyclophil_like2"/>
    <property type="match status" value="1"/>
</dbReference>
<feature type="domain" description="Cyclophilin-like" evidence="2">
    <location>
        <begin position="52"/>
        <end position="166"/>
    </location>
</feature>
<reference evidence="3 5" key="1">
    <citation type="journal article" date="2015" name="Genome Announc.">
        <title>Expanding the biotechnology potential of lactobacilli through comparative genomics of 213 strains and associated genera.</title>
        <authorList>
            <person name="Sun Z."/>
            <person name="Harris H.M."/>
            <person name="McCann A."/>
            <person name="Guo C."/>
            <person name="Argimon S."/>
            <person name="Zhang W."/>
            <person name="Yang X."/>
            <person name="Jeffery I.B."/>
            <person name="Cooney J.C."/>
            <person name="Kagawa T.F."/>
            <person name="Liu W."/>
            <person name="Song Y."/>
            <person name="Salvetti E."/>
            <person name="Wrobel A."/>
            <person name="Rasinkangas P."/>
            <person name="Parkhill J."/>
            <person name="Rea M.C."/>
            <person name="O'Sullivan O."/>
            <person name="Ritari J."/>
            <person name="Douillard F.P."/>
            <person name="Paul Ross R."/>
            <person name="Yang R."/>
            <person name="Briner A.E."/>
            <person name="Felis G.E."/>
            <person name="de Vos W.M."/>
            <person name="Barrangou R."/>
            <person name="Klaenhammer T.R."/>
            <person name="Caufield P.W."/>
            <person name="Cui Y."/>
            <person name="Zhang H."/>
            <person name="O'Toole P.W."/>
        </authorList>
    </citation>
    <scope>NUCLEOTIDE SEQUENCE [LARGE SCALE GENOMIC DNA]</scope>
    <source>
        <strain evidence="3 5">DSM 22301</strain>
    </source>
</reference>
<dbReference type="RefSeq" id="WP_057805514.1">
    <property type="nucleotide sequence ID" value="NZ_BJYP01000011.1"/>
</dbReference>